<keyword evidence="3 7" id="KW-0863">Zinc-finger</keyword>
<evidence type="ECO:0000256" key="5">
    <source>
        <dbReference type="ARBA" id="ARBA00023242"/>
    </source>
</evidence>
<organism evidence="10">
    <name type="scientific">Heliothis virescens</name>
    <name type="common">Tobacco budworm moth</name>
    <dbReference type="NCBI Taxonomy" id="7102"/>
    <lineage>
        <taxon>Eukaryota</taxon>
        <taxon>Metazoa</taxon>
        <taxon>Ecdysozoa</taxon>
        <taxon>Arthropoda</taxon>
        <taxon>Hexapoda</taxon>
        <taxon>Insecta</taxon>
        <taxon>Pterygota</taxon>
        <taxon>Neoptera</taxon>
        <taxon>Endopterygota</taxon>
        <taxon>Lepidoptera</taxon>
        <taxon>Glossata</taxon>
        <taxon>Ditrysia</taxon>
        <taxon>Noctuoidea</taxon>
        <taxon>Noctuidae</taxon>
        <taxon>Heliothinae</taxon>
        <taxon>Heliothis</taxon>
    </lineage>
</organism>
<feature type="region of interest" description="Disordered" evidence="8">
    <location>
        <begin position="203"/>
        <end position="224"/>
    </location>
</feature>
<feature type="domain" description="C2H2-type" evidence="9">
    <location>
        <begin position="135"/>
        <end position="162"/>
    </location>
</feature>
<keyword evidence="4" id="KW-0862">Zinc</keyword>
<keyword evidence="1" id="KW-0479">Metal-binding</keyword>
<accession>A0A2A4IY28</accession>
<dbReference type="InterPro" id="IPR050527">
    <property type="entry name" value="Snail/Krueppel_Znf"/>
</dbReference>
<dbReference type="InterPro" id="IPR036236">
    <property type="entry name" value="Znf_C2H2_sf"/>
</dbReference>
<dbReference type="Gene3D" id="3.30.160.60">
    <property type="entry name" value="Classic Zinc Finger"/>
    <property type="match status" value="2"/>
</dbReference>
<evidence type="ECO:0000256" key="4">
    <source>
        <dbReference type="ARBA" id="ARBA00022833"/>
    </source>
</evidence>
<sequence>MACITCVESLQQAFNFISAVERAQSTLNDLILEQQVKKEENVSDDENFIYEGPADYEDDMENIKILHDKTDSTSKSSLENNTENSLEEKKKSGCNENFKCREELAEHTGTYWRGSIIGLKTVDNVEELSIEADSLTCTVCNKTYSSKKSLVAHMLIHARRSKEHTWLLNQHLRLHTGVKPYSCNICQRGFTNWSNYNKHMKRRHNTDMAKTKRTPQGSLPIDPATGEVVYDKSYEAENNIMEQSQTPEKYGEN</sequence>
<feature type="compositionally biased region" description="Low complexity" evidence="8">
    <location>
        <begin position="73"/>
        <end position="84"/>
    </location>
</feature>
<name>A0A2A4IY28_HELVI</name>
<dbReference type="GO" id="GO:0000981">
    <property type="term" value="F:DNA-binding transcription factor activity, RNA polymerase II-specific"/>
    <property type="evidence" value="ECO:0007669"/>
    <property type="project" value="TreeGrafter"/>
</dbReference>
<dbReference type="EMBL" id="NWSH01005474">
    <property type="protein sequence ID" value="PCG64174.1"/>
    <property type="molecule type" value="Genomic_DNA"/>
</dbReference>
<dbReference type="PANTHER" id="PTHR24388">
    <property type="entry name" value="ZINC FINGER PROTEIN"/>
    <property type="match status" value="1"/>
</dbReference>
<evidence type="ECO:0000256" key="6">
    <source>
        <dbReference type="ARBA" id="ARBA00037948"/>
    </source>
</evidence>
<protein>
    <recommendedName>
        <fullName evidence="9">C2H2-type domain-containing protein</fullName>
    </recommendedName>
</protein>
<dbReference type="Pfam" id="PF00096">
    <property type="entry name" value="zf-C2H2"/>
    <property type="match status" value="2"/>
</dbReference>
<evidence type="ECO:0000259" key="9">
    <source>
        <dbReference type="PROSITE" id="PS50157"/>
    </source>
</evidence>
<reference evidence="10" key="1">
    <citation type="submission" date="2017-09" db="EMBL/GenBank/DDBJ databases">
        <title>Contemporary evolution of a Lepidopteran species, Heliothis virescens, in response to modern agricultural practices.</title>
        <authorList>
            <person name="Fritz M.L."/>
            <person name="Deyonke A.M."/>
            <person name="Papanicolaou A."/>
            <person name="Micinski S."/>
            <person name="Westbrook J."/>
            <person name="Gould F."/>
        </authorList>
    </citation>
    <scope>NUCLEOTIDE SEQUENCE [LARGE SCALE GENOMIC DNA]</scope>
    <source>
        <strain evidence="10">HvINT-</strain>
        <tissue evidence="10">Whole body</tissue>
    </source>
</reference>
<dbReference type="SUPFAM" id="SSF57667">
    <property type="entry name" value="beta-beta-alpha zinc fingers"/>
    <property type="match status" value="2"/>
</dbReference>
<dbReference type="InterPro" id="IPR013087">
    <property type="entry name" value="Znf_C2H2_type"/>
</dbReference>
<dbReference type="FunFam" id="3.30.160.60:FF:000110">
    <property type="entry name" value="Zinc finger protein-like"/>
    <property type="match status" value="1"/>
</dbReference>
<evidence type="ECO:0000313" key="10">
    <source>
        <dbReference type="EMBL" id="PCG64174.1"/>
    </source>
</evidence>
<evidence type="ECO:0000256" key="7">
    <source>
        <dbReference type="PROSITE-ProRule" id="PRU00042"/>
    </source>
</evidence>
<evidence type="ECO:0000256" key="1">
    <source>
        <dbReference type="ARBA" id="ARBA00022723"/>
    </source>
</evidence>
<dbReference type="PANTHER" id="PTHR24388:SF104">
    <property type="entry name" value="AT-RICH BINDING PROTEIN-RELATED"/>
    <property type="match status" value="1"/>
</dbReference>
<dbReference type="SMART" id="SM00355">
    <property type="entry name" value="ZnF_C2H2"/>
    <property type="match status" value="2"/>
</dbReference>
<proteinExistence type="inferred from homology"/>
<comment type="similarity">
    <text evidence="6">Belongs to the snail C2H2-type zinc-finger protein family.</text>
</comment>
<dbReference type="GO" id="GO:0000978">
    <property type="term" value="F:RNA polymerase II cis-regulatory region sequence-specific DNA binding"/>
    <property type="evidence" value="ECO:0007669"/>
    <property type="project" value="TreeGrafter"/>
</dbReference>
<dbReference type="STRING" id="7102.A0A2A4IY28"/>
<keyword evidence="2" id="KW-0677">Repeat</keyword>
<evidence type="ECO:0000256" key="8">
    <source>
        <dbReference type="SAM" id="MobiDB-lite"/>
    </source>
</evidence>
<dbReference type="PROSITE" id="PS50157">
    <property type="entry name" value="ZINC_FINGER_C2H2_2"/>
    <property type="match status" value="2"/>
</dbReference>
<evidence type="ECO:0000256" key="3">
    <source>
        <dbReference type="ARBA" id="ARBA00022771"/>
    </source>
</evidence>
<evidence type="ECO:0000256" key="2">
    <source>
        <dbReference type="ARBA" id="ARBA00022737"/>
    </source>
</evidence>
<dbReference type="PROSITE" id="PS00028">
    <property type="entry name" value="ZINC_FINGER_C2H2_1"/>
    <property type="match status" value="2"/>
</dbReference>
<feature type="domain" description="C2H2-type" evidence="9">
    <location>
        <begin position="181"/>
        <end position="209"/>
    </location>
</feature>
<dbReference type="AlphaFoldDB" id="A0A2A4IY28"/>
<feature type="region of interest" description="Disordered" evidence="8">
    <location>
        <begin position="68"/>
        <end position="88"/>
    </location>
</feature>
<gene>
    <name evidence="10" type="ORF">B5V51_11098</name>
</gene>
<dbReference type="GO" id="GO:0008270">
    <property type="term" value="F:zinc ion binding"/>
    <property type="evidence" value="ECO:0007669"/>
    <property type="project" value="UniProtKB-KW"/>
</dbReference>
<comment type="caution">
    <text evidence="10">The sequence shown here is derived from an EMBL/GenBank/DDBJ whole genome shotgun (WGS) entry which is preliminary data.</text>
</comment>
<keyword evidence="5" id="KW-0539">Nucleus</keyword>